<organism evidence="1 2">
    <name type="scientific">Hamiltosporidium magnivora</name>
    <dbReference type="NCBI Taxonomy" id="148818"/>
    <lineage>
        <taxon>Eukaryota</taxon>
        <taxon>Fungi</taxon>
        <taxon>Fungi incertae sedis</taxon>
        <taxon>Microsporidia</taxon>
        <taxon>Dubosqiidae</taxon>
        <taxon>Hamiltosporidium</taxon>
    </lineage>
</organism>
<reference evidence="1 2" key="1">
    <citation type="submission" date="2017-12" db="EMBL/GenBank/DDBJ databases">
        <authorList>
            <person name="Pombert J.-F."/>
            <person name="Haag K.L."/>
            <person name="Ebert D."/>
        </authorList>
    </citation>
    <scope>NUCLEOTIDE SEQUENCE [LARGE SCALE GENOMIC DNA]</scope>
    <source>
        <strain evidence="1">BE-OM-2</strain>
    </source>
</reference>
<evidence type="ECO:0000313" key="2">
    <source>
        <dbReference type="Proteomes" id="UP000291404"/>
    </source>
</evidence>
<comment type="caution">
    <text evidence="1">The sequence shown here is derived from an EMBL/GenBank/DDBJ whole genome shotgun (WGS) entry which is preliminary data.</text>
</comment>
<keyword evidence="2" id="KW-1185">Reference proteome</keyword>
<dbReference type="EMBL" id="PITI01000570">
    <property type="protein sequence ID" value="TBU05833.1"/>
    <property type="molecule type" value="Genomic_DNA"/>
</dbReference>
<evidence type="ECO:0000313" key="1">
    <source>
        <dbReference type="EMBL" id="TBU05833.1"/>
    </source>
</evidence>
<dbReference type="VEuPathDB" id="MicrosporidiaDB:CWI36_0570p0020"/>
<protein>
    <submittedName>
        <fullName evidence="1">Uncharacterized protein</fullName>
    </submittedName>
</protein>
<accession>A0A4Q9LD10</accession>
<gene>
    <name evidence="1" type="ORF">CWI36_0570p0020</name>
</gene>
<sequence>MTNLITAAILKESRLMALHSILDSVIVNVQKRLTCNFEILYLEIFLHIRYLSIKKSTQNEAGRKIKQENNGQRREVVVLNPKNLEEEIGDVVVRTRKHLGELIYFKVLNSLDRITGEYAESHVPMTITDVAQII</sequence>
<proteinExistence type="predicted"/>
<name>A0A4Q9LD10_9MICR</name>
<dbReference type="Proteomes" id="UP000291404">
    <property type="component" value="Unassembled WGS sequence"/>
</dbReference>
<dbReference type="AlphaFoldDB" id="A0A4Q9LD10"/>